<dbReference type="PROSITE" id="PS00893">
    <property type="entry name" value="NUDIX_BOX"/>
    <property type="match status" value="1"/>
</dbReference>
<dbReference type="OrthoDB" id="21342at2"/>
<protein>
    <submittedName>
        <fullName evidence="4">ADP-ribose pyrophosphatase YjhB, NUDIX family</fullName>
    </submittedName>
</protein>
<evidence type="ECO:0000256" key="2">
    <source>
        <dbReference type="ARBA" id="ARBA00022801"/>
    </source>
</evidence>
<dbReference type="PROSITE" id="PS51462">
    <property type="entry name" value="NUDIX"/>
    <property type="match status" value="1"/>
</dbReference>
<dbReference type="GO" id="GO:0016787">
    <property type="term" value="F:hydrolase activity"/>
    <property type="evidence" value="ECO:0007669"/>
    <property type="project" value="UniProtKB-KW"/>
</dbReference>
<dbReference type="Gene3D" id="3.90.79.10">
    <property type="entry name" value="Nucleoside Triphosphate Pyrophosphohydrolase"/>
    <property type="match status" value="1"/>
</dbReference>
<feature type="domain" description="Nudix hydrolase" evidence="3">
    <location>
        <begin position="4"/>
        <end position="139"/>
    </location>
</feature>
<evidence type="ECO:0000259" key="3">
    <source>
        <dbReference type="PROSITE" id="PS51462"/>
    </source>
</evidence>
<accession>A0A1H4KUH4</accession>
<evidence type="ECO:0000256" key="1">
    <source>
        <dbReference type="ARBA" id="ARBA00001946"/>
    </source>
</evidence>
<dbReference type="STRING" id="402596.SAMN04489844_0688"/>
<reference evidence="5" key="1">
    <citation type="submission" date="2016-10" db="EMBL/GenBank/DDBJ databases">
        <authorList>
            <person name="Varghese N."/>
            <person name="Submissions S."/>
        </authorList>
    </citation>
    <scope>NUCLEOTIDE SEQUENCE [LARGE SCALE GENOMIC DNA]</scope>
    <source>
        <strain evidence="5">DSM 22017</strain>
    </source>
</reference>
<dbReference type="EMBL" id="FNRT01000002">
    <property type="protein sequence ID" value="SEB61748.1"/>
    <property type="molecule type" value="Genomic_DNA"/>
</dbReference>
<keyword evidence="2" id="KW-0378">Hydrolase</keyword>
<proteinExistence type="predicted"/>
<sequence length="155" mass="16962">MSFSLVPASYVYLLRGSGPDTEVLLQLRQGTPYMSGHWAAAAAGHVERGETAWDAARREALEELGVGDVALEFAFTMQRTAHADAIDERVDWFFTARSWSGEPRIMEPEKCAAIEWFPLASLPEPTVPHEAYALSQLGSGAAYLTFGWSSPSDPV</sequence>
<dbReference type="PANTHER" id="PTHR43046">
    <property type="entry name" value="GDP-MANNOSE MANNOSYL HYDROLASE"/>
    <property type="match status" value="1"/>
</dbReference>
<dbReference type="InterPro" id="IPR020084">
    <property type="entry name" value="NUDIX_hydrolase_CS"/>
</dbReference>
<name>A0A1H4KUH4_9ACTN</name>
<organism evidence="4 5">
    <name type="scientific">Nocardioides exalbidus</name>
    <dbReference type="NCBI Taxonomy" id="402596"/>
    <lineage>
        <taxon>Bacteria</taxon>
        <taxon>Bacillati</taxon>
        <taxon>Actinomycetota</taxon>
        <taxon>Actinomycetes</taxon>
        <taxon>Propionibacteriales</taxon>
        <taxon>Nocardioidaceae</taxon>
        <taxon>Nocardioides</taxon>
    </lineage>
</organism>
<comment type="cofactor">
    <cofactor evidence="1">
        <name>Mg(2+)</name>
        <dbReference type="ChEBI" id="CHEBI:18420"/>
    </cofactor>
</comment>
<dbReference type="PANTHER" id="PTHR43046:SF16">
    <property type="entry name" value="ADP-RIBOSE PYROPHOSPHATASE YJHB-RELATED"/>
    <property type="match status" value="1"/>
</dbReference>
<dbReference type="InterPro" id="IPR015797">
    <property type="entry name" value="NUDIX_hydrolase-like_dom_sf"/>
</dbReference>
<dbReference type="RefSeq" id="WP_090967874.1">
    <property type="nucleotide sequence ID" value="NZ_FNRT01000002.1"/>
</dbReference>
<dbReference type="SUPFAM" id="SSF55811">
    <property type="entry name" value="Nudix"/>
    <property type="match status" value="1"/>
</dbReference>
<dbReference type="InterPro" id="IPR000086">
    <property type="entry name" value="NUDIX_hydrolase_dom"/>
</dbReference>
<dbReference type="AlphaFoldDB" id="A0A1H4KUH4"/>
<evidence type="ECO:0000313" key="5">
    <source>
        <dbReference type="Proteomes" id="UP000198742"/>
    </source>
</evidence>
<dbReference type="CDD" id="cd04683">
    <property type="entry name" value="NUDIX_Hydrolase"/>
    <property type="match status" value="1"/>
</dbReference>
<dbReference type="Proteomes" id="UP000198742">
    <property type="component" value="Unassembled WGS sequence"/>
</dbReference>
<dbReference type="Pfam" id="PF00293">
    <property type="entry name" value="NUDIX"/>
    <property type="match status" value="1"/>
</dbReference>
<keyword evidence="5" id="KW-1185">Reference proteome</keyword>
<gene>
    <name evidence="4" type="ORF">SAMN04489844_0688</name>
</gene>
<evidence type="ECO:0000313" key="4">
    <source>
        <dbReference type="EMBL" id="SEB61748.1"/>
    </source>
</evidence>